<sequence>MRSWCTDHHVDYLDMWEPLRDNNDLLVDGLPPIPEGHQALYQHLNVLGR</sequence>
<gene>
    <name evidence="1" type="ORF">GCM10009544_38890</name>
</gene>
<evidence type="ECO:0000313" key="1">
    <source>
        <dbReference type="EMBL" id="GAA0473085.1"/>
    </source>
</evidence>
<dbReference type="RefSeq" id="WP_344092348.1">
    <property type="nucleotide sequence ID" value="NZ_BAAAHB010000043.1"/>
</dbReference>
<comment type="caution">
    <text evidence="1">The sequence shown here is derived from an EMBL/GenBank/DDBJ whole genome shotgun (WGS) entry which is preliminary data.</text>
</comment>
<dbReference type="Proteomes" id="UP001499895">
    <property type="component" value="Unassembled WGS sequence"/>
</dbReference>
<keyword evidence="2" id="KW-1185">Reference proteome</keyword>
<accession>A0ABP3K7X7</accession>
<organism evidence="1 2">
    <name type="scientific">Streptomyces stramineus</name>
    <dbReference type="NCBI Taxonomy" id="173861"/>
    <lineage>
        <taxon>Bacteria</taxon>
        <taxon>Bacillati</taxon>
        <taxon>Actinomycetota</taxon>
        <taxon>Actinomycetes</taxon>
        <taxon>Kitasatosporales</taxon>
        <taxon>Streptomycetaceae</taxon>
        <taxon>Streptomyces</taxon>
    </lineage>
</organism>
<name>A0ABP3K7X7_9ACTN</name>
<reference evidence="2" key="1">
    <citation type="journal article" date="2019" name="Int. J. Syst. Evol. Microbiol.">
        <title>The Global Catalogue of Microorganisms (GCM) 10K type strain sequencing project: providing services to taxonomists for standard genome sequencing and annotation.</title>
        <authorList>
            <consortium name="The Broad Institute Genomics Platform"/>
            <consortium name="The Broad Institute Genome Sequencing Center for Infectious Disease"/>
            <person name="Wu L."/>
            <person name="Ma J."/>
        </authorList>
    </citation>
    <scope>NUCLEOTIDE SEQUENCE [LARGE SCALE GENOMIC DNA]</scope>
    <source>
        <strain evidence="2">JCM 10649</strain>
    </source>
</reference>
<dbReference type="SUPFAM" id="SSF52266">
    <property type="entry name" value="SGNH hydrolase"/>
    <property type="match status" value="1"/>
</dbReference>
<dbReference type="EMBL" id="BAAAHB010000043">
    <property type="protein sequence ID" value="GAA0473085.1"/>
    <property type="molecule type" value="Genomic_DNA"/>
</dbReference>
<evidence type="ECO:0000313" key="2">
    <source>
        <dbReference type="Proteomes" id="UP001499895"/>
    </source>
</evidence>
<protein>
    <submittedName>
        <fullName evidence="1">Uncharacterized protein</fullName>
    </submittedName>
</protein>
<proteinExistence type="predicted"/>